<dbReference type="InterPro" id="IPR043502">
    <property type="entry name" value="DNA/RNA_pol_sf"/>
</dbReference>
<dbReference type="InterPro" id="IPR043128">
    <property type="entry name" value="Rev_trsase/Diguanyl_cyclase"/>
</dbReference>
<dbReference type="Proteomes" id="UP001151760">
    <property type="component" value="Unassembled WGS sequence"/>
</dbReference>
<dbReference type="PANTHER" id="PTHR45643:SF11">
    <property type="entry name" value="RNA-DIRECTED DNA POLYMERASE"/>
    <property type="match status" value="1"/>
</dbReference>
<dbReference type="PANTHER" id="PTHR45643">
    <property type="entry name" value="REVERSE TRANSCRIPTASE"/>
    <property type="match status" value="1"/>
</dbReference>
<reference evidence="1" key="2">
    <citation type="submission" date="2022-01" db="EMBL/GenBank/DDBJ databases">
        <authorList>
            <person name="Yamashiro T."/>
            <person name="Shiraishi A."/>
            <person name="Satake H."/>
            <person name="Nakayama K."/>
        </authorList>
    </citation>
    <scope>NUCLEOTIDE SEQUENCE</scope>
</reference>
<organism evidence="1 2">
    <name type="scientific">Tanacetum coccineum</name>
    <dbReference type="NCBI Taxonomy" id="301880"/>
    <lineage>
        <taxon>Eukaryota</taxon>
        <taxon>Viridiplantae</taxon>
        <taxon>Streptophyta</taxon>
        <taxon>Embryophyta</taxon>
        <taxon>Tracheophyta</taxon>
        <taxon>Spermatophyta</taxon>
        <taxon>Magnoliopsida</taxon>
        <taxon>eudicotyledons</taxon>
        <taxon>Gunneridae</taxon>
        <taxon>Pentapetalae</taxon>
        <taxon>asterids</taxon>
        <taxon>campanulids</taxon>
        <taxon>Asterales</taxon>
        <taxon>Asteraceae</taxon>
        <taxon>Asteroideae</taxon>
        <taxon>Anthemideae</taxon>
        <taxon>Anthemidinae</taxon>
        <taxon>Tanacetum</taxon>
    </lineage>
</organism>
<dbReference type="SUPFAM" id="SSF56672">
    <property type="entry name" value="DNA/RNA polymerases"/>
    <property type="match status" value="1"/>
</dbReference>
<gene>
    <name evidence="1" type="ORF">Tco_0774685</name>
</gene>
<comment type="caution">
    <text evidence="1">The sequence shown here is derived from an EMBL/GenBank/DDBJ whole genome shotgun (WGS) entry which is preliminary data.</text>
</comment>
<keyword evidence="2" id="KW-1185">Reference proteome</keyword>
<accession>A0ABQ4ZPA5</accession>
<protein>
    <recommendedName>
        <fullName evidence="3">Reverse transcriptase domain-containing protein</fullName>
    </recommendedName>
</protein>
<reference evidence="1" key="1">
    <citation type="journal article" date="2022" name="Int. J. Mol. Sci.">
        <title>Draft Genome of Tanacetum Coccineum: Genomic Comparison of Closely Related Tanacetum-Family Plants.</title>
        <authorList>
            <person name="Yamashiro T."/>
            <person name="Shiraishi A."/>
            <person name="Nakayama K."/>
            <person name="Satake H."/>
        </authorList>
    </citation>
    <scope>NUCLEOTIDE SEQUENCE</scope>
</reference>
<evidence type="ECO:0008006" key="3">
    <source>
        <dbReference type="Google" id="ProtNLM"/>
    </source>
</evidence>
<name>A0ABQ4ZPA5_9ASTR</name>
<evidence type="ECO:0000313" key="2">
    <source>
        <dbReference type="Proteomes" id="UP001151760"/>
    </source>
</evidence>
<evidence type="ECO:0000313" key="1">
    <source>
        <dbReference type="EMBL" id="GJS92049.1"/>
    </source>
</evidence>
<dbReference type="EMBL" id="BQNB010011553">
    <property type="protein sequence ID" value="GJS92049.1"/>
    <property type="molecule type" value="Genomic_DNA"/>
</dbReference>
<dbReference type="Gene3D" id="3.30.70.270">
    <property type="match status" value="1"/>
</dbReference>
<proteinExistence type="predicted"/>
<sequence>MKKIFQRLPLGRDIDILSYGYAFWINQCISGFHGLDEPGVQAVFRHLLKKEKLFVKFSKCELWLQEFHFLGHVVNSNGIHVDPSKIEAVKNWKIAKPLTSLTQKNQK</sequence>